<name>A0A9X4MJB0_9BACT</name>
<dbReference type="Proteomes" id="UP001154240">
    <property type="component" value="Unassembled WGS sequence"/>
</dbReference>
<reference evidence="3" key="2">
    <citation type="submission" date="2022-10" db="EMBL/GenBank/DDBJ databases">
        <authorList>
            <person name="Aronson H.S."/>
        </authorList>
    </citation>
    <scope>NUCLEOTIDE SEQUENCE</scope>
    <source>
        <strain evidence="3">RS19-109</strain>
    </source>
</reference>
<organism evidence="3 4">
    <name type="scientific">Thiovibrio frasassiensis</name>
    <dbReference type="NCBI Taxonomy" id="2984131"/>
    <lineage>
        <taxon>Bacteria</taxon>
        <taxon>Pseudomonadati</taxon>
        <taxon>Thermodesulfobacteriota</taxon>
        <taxon>Desulfobulbia</taxon>
        <taxon>Desulfobulbales</taxon>
        <taxon>Thiovibrionaceae</taxon>
        <taxon>Thiovibrio</taxon>
    </lineage>
</organism>
<sequence>MMATIPKRAEDRIKAGIKAFAKVIEGAKARDVNESDTVTIVVDMLSTICGYDKYTEITSEYVIRGTYCDLAIKTGDDKPTFLIEVKAINIPLKEAHLRQAIGYAASEGIEWVMLTNGDHWQAHRVIFGKPIKTEVAFDFSFSDTTKLPMLTDFFFLISKEGVSKSAIATFHEECQLTSKHMVAATLMTEPVVAAIRRQLMGIGKGVKITEEQILASLQNLVLKRDVLEGEEAGKAKRRLATANRQKKKLGSEVAAPVKQAAEAAM</sequence>
<evidence type="ECO:0000313" key="3">
    <source>
        <dbReference type="EMBL" id="MDG4477070.1"/>
    </source>
</evidence>
<keyword evidence="4" id="KW-1185">Reference proteome</keyword>
<evidence type="ECO:0000256" key="1">
    <source>
        <dbReference type="SAM" id="MobiDB-lite"/>
    </source>
</evidence>
<feature type="domain" description="Type I restriction enzyme R protein N-terminal" evidence="2">
    <location>
        <begin position="42"/>
        <end position="122"/>
    </location>
</feature>
<gene>
    <name evidence="3" type="ORF">OLX77_12990</name>
</gene>
<dbReference type="AlphaFoldDB" id="A0A9X4MJB0"/>
<reference evidence="3" key="1">
    <citation type="journal article" date="2022" name="bioRxiv">
        <title>Thiovibrio frasassiensisgen. nov., sp. nov., an autotrophic, elemental sulfur disproportionating bacterium isolated from sulfidic karst sediment, and proposal of Thiovibrionaceae fam. nov.</title>
        <authorList>
            <person name="Aronson H."/>
            <person name="Thomas C."/>
            <person name="Bhattacharyya M."/>
            <person name="Eckstein S."/>
            <person name="Jensen S."/>
            <person name="Barco R."/>
            <person name="Macalady J."/>
            <person name="Amend J."/>
        </authorList>
    </citation>
    <scope>NUCLEOTIDE SEQUENCE</scope>
    <source>
        <strain evidence="3">RS19-109</strain>
    </source>
</reference>
<evidence type="ECO:0000313" key="4">
    <source>
        <dbReference type="Proteomes" id="UP001154240"/>
    </source>
</evidence>
<feature type="region of interest" description="Disordered" evidence="1">
    <location>
        <begin position="238"/>
        <end position="265"/>
    </location>
</feature>
<protein>
    <submittedName>
        <fullName evidence="3">Type I restriction enzyme HsdR N-terminal domain-containing protein</fullName>
    </submittedName>
</protein>
<feature type="compositionally biased region" description="Low complexity" evidence="1">
    <location>
        <begin position="252"/>
        <end position="265"/>
    </location>
</feature>
<dbReference type="Pfam" id="PF13588">
    <property type="entry name" value="HSDR_N_2"/>
    <property type="match status" value="1"/>
</dbReference>
<comment type="caution">
    <text evidence="3">The sequence shown here is derived from an EMBL/GenBank/DDBJ whole genome shotgun (WGS) entry which is preliminary data.</text>
</comment>
<accession>A0A9X4MJB0</accession>
<dbReference type="InterPro" id="IPR029464">
    <property type="entry name" value="HSDR_N"/>
</dbReference>
<dbReference type="EMBL" id="JAPHEH010000001">
    <property type="protein sequence ID" value="MDG4477070.1"/>
    <property type="molecule type" value="Genomic_DNA"/>
</dbReference>
<dbReference type="RefSeq" id="WP_307634035.1">
    <property type="nucleotide sequence ID" value="NZ_JAPHEH010000001.1"/>
</dbReference>
<proteinExistence type="predicted"/>
<feature type="compositionally biased region" description="Basic residues" evidence="1">
    <location>
        <begin position="238"/>
        <end position="248"/>
    </location>
</feature>
<evidence type="ECO:0000259" key="2">
    <source>
        <dbReference type="Pfam" id="PF13588"/>
    </source>
</evidence>